<dbReference type="Proteomes" id="UP001162483">
    <property type="component" value="Unassembled WGS sequence"/>
</dbReference>
<proteinExistence type="predicted"/>
<gene>
    <name evidence="2" type="ORF">SPARVUS_LOCUS5012743</name>
</gene>
<name>A0ABN9CIS8_9NEOB</name>
<reference evidence="2" key="1">
    <citation type="submission" date="2023-05" db="EMBL/GenBank/DDBJ databases">
        <authorList>
            <person name="Stuckert A."/>
        </authorList>
    </citation>
    <scope>NUCLEOTIDE SEQUENCE</scope>
</reference>
<sequence>MRRFFIGKKNRPICPLIAAKIGRSAKSADFFPTLPKNKNGQNTEKRPTKSPTNDPKIGRFYFRPTNR</sequence>
<protein>
    <submittedName>
        <fullName evidence="2">Uncharacterized protein</fullName>
    </submittedName>
</protein>
<organism evidence="2 3">
    <name type="scientific">Staurois parvus</name>
    <dbReference type="NCBI Taxonomy" id="386267"/>
    <lineage>
        <taxon>Eukaryota</taxon>
        <taxon>Metazoa</taxon>
        <taxon>Chordata</taxon>
        <taxon>Craniata</taxon>
        <taxon>Vertebrata</taxon>
        <taxon>Euteleostomi</taxon>
        <taxon>Amphibia</taxon>
        <taxon>Batrachia</taxon>
        <taxon>Anura</taxon>
        <taxon>Neobatrachia</taxon>
        <taxon>Ranoidea</taxon>
        <taxon>Ranidae</taxon>
        <taxon>Staurois</taxon>
    </lineage>
</organism>
<evidence type="ECO:0000256" key="1">
    <source>
        <dbReference type="SAM" id="MobiDB-lite"/>
    </source>
</evidence>
<evidence type="ECO:0000313" key="3">
    <source>
        <dbReference type="Proteomes" id="UP001162483"/>
    </source>
</evidence>
<dbReference type="EMBL" id="CATNWA010009968">
    <property type="protein sequence ID" value="CAI9559081.1"/>
    <property type="molecule type" value="Genomic_DNA"/>
</dbReference>
<evidence type="ECO:0000313" key="2">
    <source>
        <dbReference type="EMBL" id="CAI9559081.1"/>
    </source>
</evidence>
<keyword evidence="3" id="KW-1185">Reference proteome</keyword>
<comment type="caution">
    <text evidence="2">The sequence shown here is derived from an EMBL/GenBank/DDBJ whole genome shotgun (WGS) entry which is preliminary data.</text>
</comment>
<accession>A0ABN9CIS8</accession>
<feature type="region of interest" description="Disordered" evidence="1">
    <location>
        <begin position="28"/>
        <end position="67"/>
    </location>
</feature>